<dbReference type="OrthoDB" id="9797176at2"/>
<protein>
    <submittedName>
        <fullName evidence="4">RNA-binding protein S4</fullName>
    </submittedName>
</protein>
<evidence type="ECO:0000313" key="5">
    <source>
        <dbReference type="Proteomes" id="UP000063789"/>
    </source>
</evidence>
<reference evidence="5" key="1">
    <citation type="submission" date="2015-06" db="EMBL/GenBank/DDBJ databases">
        <title>Complete genome sequence and metabolic analysis of phthalate degradation pathway in Gordonia sp. QH-11.</title>
        <authorList>
            <person name="Jin D."/>
            <person name="Kong X."/>
            <person name="Bai Z."/>
        </authorList>
    </citation>
    <scope>NUCLEOTIDE SEQUENCE [LARGE SCALE GENOMIC DNA]</scope>
    <source>
        <strain evidence="5">QH-11</strain>
    </source>
</reference>
<proteinExistence type="predicted"/>
<feature type="region of interest" description="Disordered" evidence="2">
    <location>
        <begin position="81"/>
        <end position="111"/>
    </location>
</feature>
<evidence type="ECO:0000256" key="2">
    <source>
        <dbReference type="SAM" id="MobiDB-lite"/>
    </source>
</evidence>
<feature type="domain" description="RNA-binding S4" evidence="3">
    <location>
        <begin position="4"/>
        <end position="65"/>
    </location>
</feature>
<sequence>MMATRIDSWIWSIRLTKTRSAAGAACRAGHVRLNDATAKPAATLAVGDRVSLRVGGRERIVEVVKLINKRVSAPAAAECFIDHSPPPPSREVIASIPRRDRGAGRPTKRERRQLDQFRSGAMVIALAALAAGLLVGCSSSDDGGDSAATETPKAGTGPQFDRCGGLTTDGVIEMSGMPGLQLVIDNTSTCEWRAGAERNGSVSFNWYRGSPIGRERGTEQLQRDRSQDYSVAGKPGFIAHSAGICETGIAWDADFIEISLASPIAPGQGATIPVDRLCDSAKRITEKVVNGAPS</sequence>
<dbReference type="InterPro" id="IPR036986">
    <property type="entry name" value="S4_RNA-bd_sf"/>
</dbReference>
<evidence type="ECO:0000259" key="3">
    <source>
        <dbReference type="SMART" id="SM00363"/>
    </source>
</evidence>
<dbReference type="STRING" id="1136941.ACH46_16440"/>
<accession>A0A0N7FV01</accession>
<feature type="region of interest" description="Disordered" evidence="2">
    <location>
        <begin position="140"/>
        <end position="160"/>
    </location>
</feature>
<dbReference type="AlphaFoldDB" id="A0A0N7FV01"/>
<dbReference type="PROSITE" id="PS50889">
    <property type="entry name" value="S4"/>
    <property type="match status" value="1"/>
</dbReference>
<dbReference type="CDD" id="cd00165">
    <property type="entry name" value="S4"/>
    <property type="match status" value="1"/>
</dbReference>
<dbReference type="Pfam" id="PF01479">
    <property type="entry name" value="S4"/>
    <property type="match status" value="1"/>
</dbReference>
<dbReference type="Proteomes" id="UP000063789">
    <property type="component" value="Chromosome"/>
</dbReference>
<gene>
    <name evidence="4" type="ORF">ACH46_16440</name>
</gene>
<dbReference type="InterPro" id="IPR024520">
    <property type="entry name" value="DUF3558"/>
</dbReference>
<reference evidence="4 5" key="2">
    <citation type="journal article" date="2017" name="Int. J. Syst. Evol. Microbiol.">
        <title>Gordonia phthalatica sp. nov., a di-n-butyl phthalate-degrading bacterium isolated from activated sludge.</title>
        <authorList>
            <person name="Jin D."/>
            <person name="Kong X."/>
            <person name="Jia M."/>
            <person name="Yu X."/>
            <person name="Wang X."/>
            <person name="Zhuang X."/>
            <person name="Deng Y."/>
            <person name="Bai Z."/>
        </authorList>
    </citation>
    <scope>NUCLEOTIDE SEQUENCE [LARGE SCALE GENOMIC DNA]</scope>
    <source>
        <strain evidence="4 5">QH-11</strain>
    </source>
</reference>
<dbReference type="EMBL" id="CP011853">
    <property type="protein sequence ID" value="ALG85783.1"/>
    <property type="molecule type" value="Genomic_DNA"/>
</dbReference>
<organism evidence="4 5">
    <name type="scientific">Gordonia phthalatica</name>
    <dbReference type="NCBI Taxonomy" id="1136941"/>
    <lineage>
        <taxon>Bacteria</taxon>
        <taxon>Bacillati</taxon>
        <taxon>Actinomycetota</taxon>
        <taxon>Actinomycetes</taxon>
        <taxon>Mycobacteriales</taxon>
        <taxon>Gordoniaceae</taxon>
        <taxon>Gordonia</taxon>
    </lineage>
</organism>
<keyword evidence="5" id="KW-1185">Reference proteome</keyword>
<keyword evidence="1" id="KW-0694">RNA-binding</keyword>
<dbReference type="PATRIC" id="fig|1136941.3.peg.3361"/>
<evidence type="ECO:0000256" key="1">
    <source>
        <dbReference type="PROSITE-ProRule" id="PRU00182"/>
    </source>
</evidence>
<dbReference type="SMART" id="SM00363">
    <property type="entry name" value="S4"/>
    <property type="match status" value="1"/>
</dbReference>
<dbReference type="Pfam" id="PF12079">
    <property type="entry name" value="DUF3558"/>
    <property type="match status" value="1"/>
</dbReference>
<dbReference type="GO" id="GO:0003723">
    <property type="term" value="F:RNA binding"/>
    <property type="evidence" value="ECO:0007669"/>
    <property type="project" value="UniProtKB-KW"/>
</dbReference>
<dbReference type="InterPro" id="IPR002942">
    <property type="entry name" value="S4_RNA-bd"/>
</dbReference>
<dbReference type="KEGG" id="goq:ACH46_16440"/>
<dbReference type="SUPFAM" id="SSF55174">
    <property type="entry name" value="Alpha-L RNA-binding motif"/>
    <property type="match status" value="1"/>
</dbReference>
<evidence type="ECO:0000313" key="4">
    <source>
        <dbReference type="EMBL" id="ALG85783.1"/>
    </source>
</evidence>
<dbReference type="Gene3D" id="3.10.290.10">
    <property type="entry name" value="RNA-binding S4 domain"/>
    <property type="match status" value="1"/>
</dbReference>
<name>A0A0N7FV01_9ACTN</name>